<sequence length="62" mass="6876">MFGARGAEAELQNVAELMLSMAFGSGTYLFSPLFDKADGCVNCLRVFTWRFLLDESSEGLFD</sequence>
<organism evidence="1 2">
    <name type="scientific">Tunturiibacter lichenicola</name>
    <dbReference type="NCBI Taxonomy" id="2051959"/>
    <lineage>
        <taxon>Bacteria</taxon>
        <taxon>Pseudomonadati</taxon>
        <taxon>Acidobacteriota</taxon>
        <taxon>Terriglobia</taxon>
        <taxon>Terriglobales</taxon>
        <taxon>Acidobacteriaceae</taxon>
        <taxon>Tunturiibacter</taxon>
    </lineage>
</organism>
<evidence type="ECO:0000313" key="2">
    <source>
        <dbReference type="Proteomes" id="UP000534186"/>
    </source>
</evidence>
<reference evidence="1 2" key="1">
    <citation type="submission" date="2020-07" db="EMBL/GenBank/DDBJ databases">
        <title>Genomic Encyclopedia of Type Strains, Phase IV (KMG-V): Genome sequencing to study the core and pangenomes of soil and plant-associated prokaryotes.</title>
        <authorList>
            <person name="Whitman W."/>
        </authorList>
    </citation>
    <scope>NUCLEOTIDE SEQUENCE [LARGE SCALE GENOMIC DNA]</scope>
    <source>
        <strain evidence="1 2">M8UP30</strain>
    </source>
</reference>
<dbReference type="EMBL" id="JACCCV010000001">
    <property type="protein sequence ID" value="NYF49890.1"/>
    <property type="molecule type" value="Genomic_DNA"/>
</dbReference>
<dbReference type="AlphaFoldDB" id="A0A7Y9T7U3"/>
<accession>A0A7Y9T7U3</accession>
<comment type="caution">
    <text evidence="1">The sequence shown here is derived from an EMBL/GenBank/DDBJ whole genome shotgun (WGS) entry which is preliminary data.</text>
</comment>
<evidence type="ECO:0000313" key="1">
    <source>
        <dbReference type="EMBL" id="NYF49890.1"/>
    </source>
</evidence>
<name>A0A7Y9T7U3_9BACT</name>
<gene>
    <name evidence="1" type="ORF">HDF12_000255</name>
</gene>
<protein>
    <submittedName>
        <fullName evidence="1">Putative metal-binding protein</fullName>
    </submittedName>
</protein>
<dbReference type="Proteomes" id="UP000534186">
    <property type="component" value="Unassembled WGS sequence"/>
</dbReference>
<proteinExistence type="predicted"/>